<organism evidence="5">
    <name type="scientific">Ananas comosus var. bracteatus</name>
    <name type="common">red pineapple</name>
    <dbReference type="NCBI Taxonomy" id="296719"/>
    <lineage>
        <taxon>Eukaryota</taxon>
        <taxon>Viridiplantae</taxon>
        <taxon>Streptophyta</taxon>
        <taxon>Embryophyta</taxon>
        <taxon>Tracheophyta</taxon>
        <taxon>Spermatophyta</taxon>
        <taxon>Magnoliopsida</taxon>
        <taxon>Liliopsida</taxon>
        <taxon>Poales</taxon>
        <taxon>Bromeliaceae</taxon>
        <taxon>Bromelioideae</taxon>
        <taxon>Ananas</taxon>
    </lineage>
</organism>
<reference evidence="5" key="1">
    <citation type="submission" date="2020-07" db="EMBL/GenBank/DDBJ databases">
        <authorList>
            <person name="Lin J."/>
        </authorList>
    </citation>
    <scope>NUCLEOTIDE SEQUENCE</scope>
</reference>
<dbReference type="InterPro" id="IPR001878">
    <property type="entry name" value="Znf_CCHC"/>
</dbReference>
<dbReference type="Gene3D" id="4.10.60.10">
    <property type="entry name" value="Zinc finger, CCHC-type"/>
    <property type="match status" value="1"/>
</dbReference>
<dbReference type="Pfam" id="PF00098">
    <property type="entry name" value="zf-CCHC"/>
    <property type="match status" value="1"/>
</dbReference>
<evidence type="ECO:0000256" key="3">
    <source>
        <dbReference type="SAM" id="MobiDB-lite"/>
    </source>
</evidence>
<feature type="compositionally biased region" description="Polar residues" evidence="3">
    <location>
        <begin position="455"/>
        <end position="472"/>
    </location>
</feature>
<evidence type="ECO:0000259" key="4">
    <source>
        <dbReference type="PROSITE" id="PS50158"/>
    </source>
</evidence>
<name>A0A6V7PEF4_ANACO</name>
<dbReference type="SUPFAM" id="SSF57756">
    <property type="entry name" value="Retrovirus zinc finger-like domains"/>
    <property type="match status" value="1"/>
</dbReference>
<feature type="region of interest" description="Disordered" evidence="3">
    <location>
        <begin position="448"/>
        <end position="472"/>
    </location>
</feature>
<dbReference type="SMART" id="SM00343">
    <property type="entry name" value="ZnF_C2HC"/>
    <property type="match status" value="2"/>
</dbReference>
<evidence type="ECO:0000256" key="1">
    <source>
        <dbReference type="PROSITE-ProRule" id="PRU00047"/>
    </source>
</evidence>
<feature type="compositionally biased region" description="Basic and acidic residues" evidence="3">
    <location>
        <begin position="1"/>
        <end position="19"/>
    </location>
</feature>
<dbReference type="AlphaFoldDB" id="A0A6V7PEF4"/>
<gene>
    <name evidence="5" type="ORF">CB5_LOCUS12452</name>
</gene>
<evidence type="ECO:0000313" key="5">
    <source>
        <dbReference type="EMBL" id="CAD1829241.1"/>
    </source>
</evidence>
<dbReference type="PROSITE" id="PS50158">
    <property type="entry name" value="ZF_CCHC"/>
    <property type="match status" value="1"/>
</dbReference>
<keyword evidence="1" id="KW-0862">Zinc</keyword>
<evidence type="ECO:0000256" key="2">
    <source>
        <dbReference type="SAM" id="Coils"/>
    </source>
</evidence>
<feature type="coiled-coil region" evidence="2">
    <location>
        <begin position="403"/>
        <end position="430"/>
    </location>
</feature>
<keyword evidence="1" id="KW-0479">Metal-binding</keyword>
<dbReference type="EMBL" id="LR862147">
    <property type="protein sequence ID" value="CAD1829241.1"/>
    <property type="molecule type" value="Genomic_DNA"/>
</dbReference>
<dbReference type="InterPro" id="IPR036875">
    <property type="entry name" value="Znf_CCHC_sf"/>
</dbReference>
<proteinExistence type="predicted"/>
<keyword evidence="2" id="KW-0175">Coiled coil</keyword>
<sequence>MTWEREALKKSRGEKRAGADSEGQPSSQKAPKYRRRRSVSRGPLRCLFVVEIIAQGLVGIGRDGASGVVRRGIWPGSAQKERRLPRQLHPPQGFSGSLEEFRLLLPVRLYEREFSRVVKCIPNVVPDDEDMAEWLVRRFRPGVVKTQSHSTYPCVICGGDHRAAACPQREGRCFRCGQPGHLSRECPGGASPAPSSASVQYNPRQQAGLPPAISTGRTSTPRHPEASRAPSGRVFATQVEEQSITVPDDVVAVHDDGKKERKRGRTTLKEIWEMDESWRIQVRFNKRGQPLNKEARLLAGFYYKAELKAKYFDRTKPKEEISKNEPPGVIKQQWLSLVEFLYSDVAKVDAKNKLTNCSGTSESSREDVIAMENKIYIEVIRKEYGGRVGGLGLIPSESCVCYNSESTEEVQKLREEVQENKKMVSQLQSQLAAVMEFIRQKIPDCNFGGSRQDPKSSGTCYTSASSNPFRDT</sequence>
<feature type="domain" description="CCHC-type" evidence="4">
    <location>
        <begin position="172"/>
        <end position="187"/>
    </location>
</feature>
<feature type="compositionally biased region" description="Low complexity" evidence="3">
    <location>
        <begin position="187"/>
        <end position="198"/>
    </location>
</feature>
<feature type="region of interest" description="Disordered" evidence="3">
    <location>
        <begin position="184"/>
        <end position="232"/>
    </location>
</feature>
<keyword evidence="1" id="KW-0863">Zinc-finger</keyword>
<dbReference type="GO" id="GO:0003676">
    <property type="term" value="F:nucleic acid binding"/>
    <property type="evidence" value="ECO:0007669"/>
    <property type="project" value="InterPro"/>
</dbReference>
<dbReference type="GO" id="GO:0008270">
    <property type="term" value="F:zinc ion binding"/>
    <property type="evidence" value="ECO:0007669"/>
    <property type="project" value="UniProtKB-KW"/>
</dbReference>
<protein>
    <recommendedName>
        <fullName evidence="4">CCHC-type domain-containing protein</fullName>
    </recommendedName>
</protein>
<accession>A0A6V7PEF4</accession>
<feature type="region of interest" description="Disordered" evidence="3">
    <location>
        <begin position="1"/>
        <end position="37"/>
    </location>
</feature>